<dbReference type="Gene3D" id="3.20.20.60">
    <property type="entry name" value="Phosphoenolpyruvate-binding domains"/>
    <property type="match status" value="1"/>
</dbReference>
<dbReference type="NCBIfam" id="TIGR00222">
    <property type="entry name" value="panB"/>
    <property type="match status" value="1"/>
</dbReference>
<evidence type="ECO:0000256" key="6">
    <source>
        <dbReference type="ARBA" id="ARBA00056497"/>
    </source>
</evidence>
<dbReference type="HAMAP" id="MF_00156">
    <property type="entry name" value="PanB"/>
    <property type="match status" value="1"/>
</dbReference>
<comment type="similarity">
    <text evidence="2 7">Belongs to the PanB family.</text>
</comment>
<dbReference type="InterPro" id="IPR015813">
    <property type="entry name" value="Pyrv/PenolPyrv_kinase-like_dom"/>
</dbReference>
<dbReference type="FunFam" id="3.20.20.60:FF:000003">
    <property type="entry name" value="3-methyl-2-oxobutanoate hydroxymethyltransferase"/>
    <property type="match status" value="1"/>
</dbReference>
<evidence type="ECO:0000256" key="9">
    <source>
        <dbReference type="PIRSR" id="PIRSR000388-2"/>
    </source>
</evidence>
<evidence type="ECO:0000256" key="5">
    <source>
        <dbReference type="ARBA" id="ARBA00022679"/>
    </source>
</evidence>
<evidence type="ECO:0000256" key="4">
    <source>
        <dbReference type="ARBA" id="ARBA00022655"/>
    </source>
</evidence>
<proteinExistence type="inferred from homology"/>
<organism evidence="11 12">
    <name type="scientific">Candidatus Accumulibacter affinis</name>
    <dbReference type="NCBI Taxonomy" id="2954384"/>
    <lineage>
        <taxon>Bacteria</taxon>
        <taxon>Pseudomonadati</taxon>
        <taxon>Pseudomonadota</taxon>
        <taxon>Betaproteobacteria</taxon>
        <taxon>Candidatus Accumulibacter</taxon>
    </lineage>
</organism>
<dbReference type="GO" id="GO:0000287">
    <property type="term" value="F:magnesium ion binding"/>
    <property type="evidence" value="ECO:0007669"/>
    <property type="project" value="TreeGrafter"/>
</dbReference>
<sequence length="270" mass="28204">MSTHVATRRLTLVDLARMRANGEKIAVLTCYDASFAQLCDAGGVDALLIGDSLGMVLQGHDSTLPVTLSDIAYHTACVARGSRRPLVIADMPFGSFQESPQQALRNAVVLLAAGAQMVKIEGGVDLAETTRFLTRRGIPVCAHVGLTPQSVHQIGGYRVQGRDDSSAARLFADALAQQEAGATLIVLEAIPEALAAATTSKLAIPSIGIGASRECSGQVLVLHDMLDVSAGRKARFVRNFMAGQASIAAAIAAYVAAVKDGSFPGPENCY</sequence>
<keyword evidence="7 10" id="KW-0479">Metal-binding</keyword>
<dbReference type="PIRSF" id="PIRSF000388">
    <property type="entry name" value="Pantoate_hydroxy_MeTrfase"/>
    <property type="match status" value="1"/>
</dbReference>
<dbReference type="GO" id="GO:0015940">
    <property type="term" value="P:pantothenate biosynthetic process"/>
    <property type="evidence" value="ECO:0007669"/>
    <property type="project" value="UniProtKB-UniRule"/>
</dbReference>
<feature type="binding site" evidence="7 10">
    <location>
        <position position="121"/>
    </location>
    <ligand>
        <name>Mg(2+)</name>
        <dbReference type="ChEBI" id="CHEBI:18420"/>
    </ligand>
</feature>
<dbReference type="SUPFAM" id="SSF51621">
    <property type="entry name" value="Phosphoenolpyruvate/pyruvate domain"/>
    <property type="match status" value="1"/>
</dbReference>
<evidence type="ECO:0000256" key="2">
    <source>
        <dbReference type="ARBA" id="ARBA00008676"/>
    </source>
</evidence>
<dbReference type="AlphaFoldDB" id="A0A935W860"/>
<dbReference type="PANTHER" id="PTHR20881">
    <property type="entry name" value="3-METHYL-2-OXOBUTANOATE HYDROXYMETHYLTRANSFERASE"/>
    <property type="match status" value="1"/>
</dbReference>
<feature type="binding site" evidence="7 9">
    <location>
        <position position="90"/>
    </location>
    <ligand>
        <name>3-methyl-2-oxobutanoate</name>
        <dbReference type="ChEBI" id="CHEBI:11851"/>
    </ligand>
</feature>
<gene>
    <name evidence="7 11" type="primary">panB</name>
    <name evidence="11" type="ORF">IPK02_14275</name>
</gene>
<dbReference type="EC" id="2.1.2.11" evidence="7"/>
<evidence type="ECO:0000313" key="12">
    <source>
        <dbReference type="Proteomes" id="UP000706151"/>
    </source>
</evidence>
<protein>
    <recommendedName>
        <fullName evidence="7">3-methyl-2-oxobutanoate hydroxymethyltransferase</fullName>
        <ecNumber evidence="7">2.1.2.11</ecNumber>
    </recommendedName>
    <alternativeName>
        <fullName evidence="7">Ketopantoate hydroxymethyltransferase</fullName>
        <shortName evidence="7">KPHMT</shortName>
    </alternativeName>
</protein>
<dbReference type="CDD" id="cd06557">
    <property type="entry name" value="KPHMT-like"/>
    <property type="match status" value="1"/>
</dbReference>
<feature type="binding site" evidence="7 10">
    <location>
        <position position="90"/>
    </location>
    <ligand>
        <name>Mg(2+)</name>
        <dbReference type="ChEBI" id="CHEBI:18420"/>
    </ligand>
</feature>
<keyword evidence="4 7" id="KW-0566">Pantothenate biosynthesis</keyword>
<dbReference type="Proteomes" id="UP000706151">
    <property type="component" value="Unassembled WGS sequence"/>
</dbReference>
<dbReference type="PANTHER" id="PTHR20881:SF0">
    <property type="entry name" value="3-METHYL-2-OXOBUTANOATE HYDROXYMETHYLTRANSFERASE"/>
    <property type="match status" value="1"/>
</dbReference>
<dbReference type="GO" id="GO:0005737">
    <property type="term" value="C:cytoplasm"/>
    <property type="evidence" value="ECO:0007669"/>
    <property type="project" value="UniProtKB-SubCell"/>
</dbReference>
<evidence type="ECO:0000256" key="1">
    <source>
        <dbReference type="ARBA" id="ARBA00005033"/>
    </source>
</evidence>
<dbReference type="InterPro" id="IPR003700">
    <property type="entry name" value="Pantoate_hydroxy_MeTrfase"/>
</dbReference>
<comment type="subcellular location">
    <subcellularLocation>
        <location evidence="7">Cytoplasm</location>
    </subcellularLocation>
</comment>
<keyword evidence="5 7" id="KW-0808">Transferase</keyword>
<comment type="function">
    <text evidence="6 7">Catalyzes the reversible reaction in which hydroxymethyl group from 5,10-methylenetetrahydrofolate is transferred onto alpha-ketoisovalerate to form ketopantoate.</text>
</comment>
<comment type="cofactor">
    <cofactor evidence="7 10">
        <name>Mg(2+)</name>
        <dbReference type="ChEBI" id="CHEBI:18420"/>
    </cofactor>
    <text evidence="7 10">Binds 1 Mg(2+) ion per subunit.</text>
</comment>
<feature type="active site" description="Proton acceptor" evidence="7 8">
    <location>
        <position position="188"/>
    </location>
</feature>
<evidence type="ECO:0000313" key="11">
    <source>
        <dbReference type="EMBL" id="MBK7955015.1"/>
    </source>
</evidence>
<name>A0A935W860_9PROT</name>
<dbReference type="NCBIfam" id="NF001452">
    <property type="entry name" value="PRK00311.1"/>
    <property type="match status" value="1"/>
</dbReference>
<comment type="catalytic activity">
    <reaction evidence="7">
        <text>(6R)-5,10-methylene-5,6,7,8-tetrahydrofolate + 3-methyl-2-oxobutanoate + H2O = 2-dehydropantoate + (6S)-5,6,7,8-tetrahydrofolate</text>
        <dbReference type="Rhea" id="RHEA:11824"/>
        <dbReference type="ChEBI" id="CHEBI:11561"/>
        <dbReference type="ChEBI" id="CHEBI:11851"/>
        <dbReference type="ChEBI" id="CHEBI:15377"/>
        <dbReference type="ChEBI" id="CHEBI:15636"/>
        <dbReference type="ChEBI" id="CHEBI:57453"/>
        <dbReference type="EC" id="2.1.2.11"/>
    </reaction>
</comment>
<dbReference type="GO" id="GO:0003864">
    <property type="term" value="F:3-methyl-2-oxobutanoate hydroxymethyltransferase activity"/>
    <property type="evidence" value="ECO:0007669"/>
    <property type="project" value="UniProtKB-UniRule"/>
</dbReference>
<comment type="pathway">
    <text evidence="1 7">Cofactor biosynthesis; (R)-pantothenate biosynthesis; (R)-pantoate from 3-methyl-2-oxobutanoate: step 1/2.</text>
</comment>
<accession>A0A935W860</accession>
<comment type="caution">
    <text evidence="11">The sequence shown here is derived from an EMBL/GenBank/DDBJ whole genome shotgun (WGS) entry which is preliminary data.</text>
</comment>
<dbReference type="InterPro" id="IPR040442">
    <property type="entry name" value="Pyrv_kinase-like_dom_sf"/>
</dbReference>
<evidence type="ECO:0000256" key="7">
    <source>
        <dbReference type="HAMAP-Rule" id="MF_00156"/>
    </source>
</evidence>
<evidence type="ECO:0000256" key="10">
    <source>
        <dbReference type="PIRSR" id="PIRSR000388-3"/>
    </source>
</evidence>
<comment type="subunit">
    <text evidence="3 7">Homodecamer; pentamer of dimers.</text>
</comment>
<feature type="binding site" evidence="7 9">
    <location>
        <position position="119"/>
    </location>
    <ligand>
        <name>3-methyl-2-oxobutanoate</name>
        <dbReference type="ChEBI" id="CHEBI:11851"/>
    </ligand>
</feature>
<feature type="binding site" evidence="7 9">
    <location>
        <begin position="51"/>
        <end position="52"/>
    </location>
    <ligand>
        <name>3-methyl-2-oxobutanoate</name>
        <dbReference type="ChEBI" id="CHEBI:11851"/>
    </ligand>
</feature>
<dbReference type="EMBL" id="JADJOT010000009">
    <property type="protein sequence ID" value="MBK7955015.1"/>
    <property type="molecule type" value="Genomic_DNA"/>
</dbReference>
<keyword evidence="7 10" id="KW-0460">Magnesium</keyword>
<evidence type="ECO:0000256" key="3">
    <source>
        <dbReference type="ARBA" id="ARBA00011424"/>
    </source>
</evidence>
<dbReference type="Pfam" id="PF02548">
    <property type="entry name" value="Pantoate_transf"/>
    <property type="match status" value="1"/>
</dbReference>
<keyword evidence="7" id="KW-0963">Cytoplasm</keyword>
<reference evidence="11 12" key="1">
    <citation type="submission" date="2020-10" db="EMBL/GenBank/DDBJ databases">
        <title>Connecting structure to function with the recovery of over 1000 high-quality activated sludge metagenome-assembled genomes encoding full-length rRNA genes using long-read sequencing.</title>
        <authorList>
            <person name="Singleton C.M."/>
            <person name="Petriglieri F."/>
            <person name="Kristensen J.M."/>
            <person name="Kirkegaard R.H."/>
            <person name="Michaelsen T.Y."/>
            <person name="Andersen M.H."/>
            <person name="Karst S.M."/>
            <person name="Dueholm M.S."/>
            <person name="Nielsen P.H."/>
            <person name="Albertsen M."/>
        </authorList>
    </citation>
    <scope>NUCLEOTIDE SEQUENCE [LARGE SCALE GENOMIC DNA]</scope>
    <source>
        <strain evidence="11">Fred_18-Q3-R57-64_BAT3C.720</strain>
    </source>
</reference>
<evidence type="ECO:0000256" key="8">
    <source>
        <dbReference type="PIRSR" id="PIRSR000388-1"/>
    </source>
</evidence>
<feature type="binding site" evidence="7 10">
    <location>
        <position position="51"/>
    </location>
    <ligand>
        <name>Mg(2+)</name>
        <dbReference type="ChEBI" id="CHEBI:18420"/>
    </ligand>
</feature>